<keyword evidence="3" id="KW-1185">Reference proteome</keyword>
<reference evidence="2" key="1">
    <citation type="submission" date="2021-12" db="EMBL/GenBank/DDBJ databases">
        <authorList>
            <person name="Zaccaron A."/>
            <person name="Stergiopoulos I."/>
        </authorList>
    </citation>
    <scope>NUCLEOTIDE SEQUENCE</scope>
    <source>
        <strain evidence="2">Race5_Kim</strain>
    </source>
</reference>
<dbReference type="EMBL" id="CP090172">
    <property type="protein sequence ID" value="UJO22869.1"/>
    <property type="molecule type" value="Genomic_DNA"/>
</dbReference>
<dbReference type="GeneID" id="71992071"/>
<reference evidence="2" key="2">
    <citation type="journal article" date="2022" name="Microb. Genom.">
        <title>A chromosome-scale genome assembly of the tomato pathogen Cladosporium fulvum reveals a compartmentalized genome architecture and the presence of a dispensable chromosome.</title>
        <authorList>
            <person name="Zaccaron A.Z."/>
            <person name="Chen L.H."/>
            <person name="Samaras A."/>
            <person name="Stergiopoulos I."/>
        </authorList>
    </citation>
    <scope>NUCLEOTIDE SEQUENCE</scope>
    <source>
        <strain evidence="2">Race5_Kim</strain>
    </source>
</reference>
<dbReference type="RefSeq" id="XP_047767235.1">
    <property type="nucleotide sequence ID" value="XM_047911341.1"/>
</dbReference>
<evidence type="ECO:0000256" key="1">
    <source>
        <dbReference type="SAM" id="MobiDB-lite"/>
    </source>
</evidence>
<name>A0A9Q8UUE7_PASFU</name>
<protein>
    <submittedName>
        <fullName evidence="2">Uncharacterized protein</fullName>
    </submittedName>
</protein>
<organism evidence="2 3">
    <name type="scientific">Passalora fulva</name>
    <name type="common">Tomato leaf mold</name>
    <name type="synonym">Cladosporium fulvum</name>
    <dbReference type="NCBI Taxonomy" id="5499"/>
    <lineage>
        <taxon>Eukaryota</taxon>
        <taxon>Fungi</taxon>
        <taxon>Dikarya</taxon>
        <taxon>Ascomycota</taxon>
        <taxon>Pezizomycotina</taxon>
        <taxon>Dothideomycetes</taxon>
        <taxon>Dothideomycetidae</taxon>
        <taxon>Mycosphaerellales</taxon>
        <taxon>Mycosphaerellaceae</taxon>
        <taxon>Fulvia</taxon>
    </lineage>
</organism>
<sequence length="331" mass="36793">MSLSTHWLGDEPSRLLIKQNFQLMAPDMATESVADAPVILFQRLEIRIAISLQGEILYFNDDRLLEISSFVPGKSIKDHVLSAIQDIVKLLLLKNPQFVDLEFDEPLFQATPDPEVMRLAVLLTVDHSDLTDAWIAAHISGYSKHHFTADEDTASSALGHILGPAVLARFRQFNLAYMQSLLIGTPQQKSLSFNLCRNTLDVSLQVATLQTKVPFTYGVVAYIPDQLQRGLWLISTSRRLANILTDRKVVVVHGQQYSILTIFVDGQVRITGNHVVDHFLLVRIFLQDGRQNIGCLKAEDARIYQMPVEGQPSSVDGPGELMDTSSDGGSA</sequence>
<evidence type="ECO:0000313" key="3">
    <source>
        <dbReference type="Proteomes" id="UP000756132"/>
    </source>
</evidence>
<gene>
    <name evidence="2" type="ORF">CLAFUR5_12193</name>
</gene>
<proteinExistence type="predicted"/>
<dbReference type="Proteomes" id="UP000756132">
    <property type="component" value="Chromosome 10"/>
</dbReference>
<feature type="region of interest" description="Disordered" evidence="1">
    <location>
        <begin position="308"/>
        <end position="331"/>
    </location>
</feature>
<dbReference type="KEGG" id="ffu:CLAFUR5_12193"/>
<accession>A0A9Q8UUE7</accession>
<evidence type="ECO:0000313" key="2">
    <source>
        <dbReference type="EMBL" id="UJO22869.1"/>
    </source>
</evidence>
<dbReference type="AlphaFoldDB" id="A0A9Q8UUE7"/>